<dbReference type="PANTHER" id="PTHR43394:SF1">
    <property type="entry name" value="ATP-BINDING CASSETTE SUB-FAMILY B MEMBER 10, MITOCHONDRIAL"/>
    <property type="match status" value="1"/>
</dbReference>
<dbReference type="EMBL" id="CP014342">
    <property type="protein sequence ID" value="AMX83618.1"/>
    <property type="molecule type" value="Genomic_DNA"/>
</dbReference>
<dbReference type="SUPFAM" id="SSF52540">
    <property type="entry name" value="P-loop containing nucleoside triphosphate hydrolases"/>
    <property type="match status" value="1"/>
</dbReference>
<dbReference type="InterPro" id="IPR039421">
    <property type="entry name" value="Type_1_exporter"/>
</dbReference>
<keyword evidence="2" id="KW-1185">Reference proteome</keyword>
<name>A0ABM6ABE4_9BACL</name>
<evidence type="ECO:0000313" key="2">
    <source>
        <dbReference type="Proteomes" id="UP000076226"/>
    </source>
</evidence>
<organism evidence="1 2">
    <name type="scientific">Geobacillus subterraneus</name>
    <dbReference type="NCBI Taxonomy" id="129338"/>
    <lineage>
        <taxon>Bacteria</taxon>
        <taxon>Bacillati</taxon>
        <taxon>Bacillota</taxon>
        <taxon>Bacilli</taxon>
        <taxon>Bacillales</taxon>
        <taxon>Anoxybacillaceae</taxon>
        <taxon>Geobacillus</taxon>
    </lineage>
</organism>
<protein>
    <recommendedName>
        <fullName evidence="3">ABC transporter domain-containing protein</fullName>
    </recommendedName>
</protein>
<evidence type="ECO:0000313" key="1">
    <source>
        <dbReference type="EMBL" id="AMX83618.1"/>
    </source>
</evidence>
<dbReference type="Proteomes" id="UP000076226">
    <property type="component" value="Chromosome"/>
</dbReference>
<gene>
    <name evidence="1" type="ORF">GS3922_08030</name>
</gene>
<dbReference type="Gene3D" id="3.40.50.300">
    <property type="entry name" value="P-loop containing nucleotide triphosphate hydrolases"/>
    <property type="match status" value="1"/>
</dbReference>
<dbReference type="PANTHER" id="PTHR43394">
    <property type="entry name" value="ATP-DEPENDENT PERMEASE MDL1, MITOCHONDRIAL"/>
    <property type="match status" value="1"/>
</dbReference>
<sequence>MGEYACNLQITANIDTETEAVIQQALDVLKKGRTTFIIAHRLSTIRNADQILVLDRGTIVERGTHDELMNKKGKYYQMYQLQQGEKNAIKVG</sequence>
<accession>A0ABM6ABE4</accession>
<dbReference type="InterPro" id="IPR027417">
    <property type="entry name" value="P-loop_NTPase"/>
</dbReference>
<evidence type="ECO:0008006" key="3">
    <source>
        <dbReference type="Google" id="ProtNLM"/>
    </source>
</evidence>
<reference evidence="1 2" key="1">
    <citation type="submission" date="2016-02" db="EMBL/GenBank/DDBJ databases">
        <title>Complete genome sequence of Geobacillus subterraneus KCTC 3922T.</title>
        <authorList>
            <person name="Lee D.-W."/>
            <person name="Lee Y.-J."/>
            <person name="Lee S.-J."/>
            <person name="Park G.-S."/>
            <person name="Lee S.-J."/>
            <person name="Shin J.-H."/>
        </authorList>
    </citation>
    <scope>NUCLEOTIDE SEQUENCE [LARGE SCALE GENOMIC DNA]</scope>
    <source>
        <strain evidence="1 2">KCTC 3922</strain>
    </source>
</reference>
<proteinExistence type="predicted"/>